<evidence type="ECO:0000256" key="13">
    <source>
        <dbReference type="RuleBase" id="RU003785"/>
    </source>
</evidence>
<dbReference type="InterPro" id="IPR027417">
    <property type="entry name" value="P-loop_NTPase"/>
</dbReference>
<feature type="binding site" evidence="10">
    <location>
        <begin position="10"/>
        <end position="17"/>
    </location>
    <ligand>
        <name>ATP</name>
        <dbReference type="ChEBI" id="CHEBI:30616"/>
    </ligand>
</feature>
<dbReference type="AlphaFoldDB" id="A0A1H6RIZ4"/>
<comment type="caution">
    <text evidence="10">Lacks conserved residue(s) required for the propagation of feature annotation.</text>
</comment>
<evidence type="ECO:0000313" key="15">
    <source>
        <dbReference type="Proteomes" id="UP000198564"/>
    </source>
</evidence>
<evidence type="ECO:0000256" key="7">
    <source>
        <dbReference type="ARBA" id="ARBA00022840"/>
    </source>
</evidence>
<dbReference type="HAMAP" id="MF_00185">
    <property type="entry name" value="IPP_trans"/>
    <property type="match status" value="1"/>
</dbReference>
<dbReference type="GO" id="GO:0005524">
    <property type="term" value="F:ATP binding"/>
    <property type="evidence" value="ECO:0007669"/>
    <property type="project" value="UniProtKB-UniRule"/>
</dbReference>
<evidence type="ECO:0000256" key="11">
    <source>
        <dbReference type="RuleBase" id="RU003783"/>
    </source>
</evidence>
<accession>A0A1H6RIZ4</accession>
<comment type="function">
    <text evidence="2 10 12">Catalyzes the transfer of a dimethylallyl group onto the adenine at position 37 in tRNAs that read codons beginning with uridine, leading to the formation of N6-(dimethylallyl)adenosine (i(6)A).</text>
</comment>
<evidence type="ECO:0000256" key="6">
    <source>
        <dbReference type="ARBA" id="ARBA00022741"/>
    </source>
</evidence>
<dbReference type="PANTHER" id="PTHR11088">
    <property type="entry name" value="TRNA DIMETHYLALLYLTRANSFERASE"/>
    <property type="match status" value="1"/>
</dbReference>
<feature type="site" description="Interaction with substrate tRNA" evidence="10">
    <location>
        <position position="101"/>
    </location>
</feature>
<evidence type="ECO:0000313" key="14">
    <source>
        <dbReference type="EMBL" id="SEI55768.1"/>
    </source>
</evidence>
<keyword evidence="5 10" id="KW-0819">tRNA processing</keyword>
<dbReference type="NCBIfam" id="TIGR00174">
    <property type="entry name" value="miaA"/>
    <property type="match status" value="1"/>
</dbReference>
<dbReference type="SUPFAM" id="SSF52540">
    <property type="entry name" value="P-loop containing nucleoside triphosphate hydrolases"/>
    <property type="match status" value="2"/>
</dbReference>
<evidence type="ECO:0000256" key="3">
    <source>
        <dbReference type="ARBA" id="ARBA00005842"/>
    </source>
</evidence>
<dbReference type="InterPro" id="IPR039657">
    <property type="entry name" value="Dimethylallyltransferase"/>
</dbReference>
<comment type="catalytic activity">
    <reaction evidence="9 10 11">
        <text>adenosine(37) in tRNA + dimethylallyl diphosphate = N(6)-dimethylallyladenosine(37) in tRNA + diphosphate</text>
        <dbReference type="Rhea" id="RHEA:26482"/>
        <dbReference type="Rhea" id="RHEA-COMP:10162"/>
        <dbReference type="Rhea" id="RHEA-COMP:10375"/>
        <dbReference type="ChEBI" id="CHEBI:33019"/>
        <dbReference type="ChEBI" id="CHEBI:57623"/>
        <dbReference type="ChEBI" id="CHEBI:74411"/>
        <dbReference type="ChEBI" id="CHEBI:74415"/>
        <dbReference type="EC" id="2.5.1.75"/>
    </reaction>
</comment>
<name>A0A1H6RIZ4_9LACT</name>
<evidence type="ECO:0000256" key="9">
    <source>
        <dbReference type="ARBA" id="ARBA00049563"/>
    </source>
</evidence>
<feature type="region of interest" description="Interaction with substrate tRNA" evidence="10">
    <location>
        <begin position="35"/>
        <end position="38"/>
    </location>
</feature>
<dbReference type="PANTHER" id="PTHR11088:SF60">
    <property type="entry name" value="TRNA DIMETHYLALLYLTRANSFERASE"/>
    <property type="match status" value="1"/>
</dbReference>
<evidence type="ECO:0000256" key="2">
    <source>
        <dbReference type="ARBA" id="ARBA00003213"/>
    </source>
</evidence>
<organism evidence="14 15">
    <name type="scientific">Alkalibacterium gilvum</name>
    <dbReference type="NCBI Taxonomy" id="1130080"/>
    <lineage>
        <taxon>Bacteria</taxon>
        <taxon>Bacillati</taxon>
        <taxon>Bacillota</taxon>
        <taxon>Bacilli</taxon>
        <taxon>Lactobacillales</taxon>
        <taxon>Carnobacteriaceae</taxon>
        <taxon>Alkalibacterium</taxon>
    </lineage>
</organism>
<dbReference type="FunFam" id="1.10.20.140:FF:000001">
    <property type="entry name" value="tRNA dimethylallyltransferase"/>
    <property type="match status" value="1"/>
</dbReference>
<keyword evidence="7 10" id="KW-0067">ATP-binding</keyword>
<dbReference type="InterPro" id="IPR018022">
    <property type="entry name" value="IPT"/>
</dbReference>
<dbReference type="EMBL" id="FNYW01000003">
    <property type="protein sequence ID" value="SEI55768.1"/>
    <property type="molecule type" value="Genomic_DNA"/>
</dbReference>
<dbReference type="Pfam" id="PF01715">
    <property type="entry name" value="IPPT"/>
    <property type="match status" value="1"/>
</dbReference>
<dbReference type="Gene3D" id="3.40.50.300">
    <property type="entry name" value="P-loop containing nucleotide triphosphate hydrolases"/>
    <property type="match status" value="1"/>
</dbReference>
<feature type="binding site" evidence="10">
    <location>
        <begin position="12"/>
        <end position="17"/>
    </location>
    <ligand>
        <name>substrate</name>
    </ligand>
</feature>
<dbReference type="GO" id="GO:0006400">
    <property type="term" value="P:tRNA modification"/>
    <property type="evidence" value="ECO:0007669"/>
    <property type="project" value="TreeGrafter"/>
</dbReference>
<dbReference type="STRING" id="1130080.SAMN04488113_10341"/>
<feature type="site" description="Interaction with substrate tRNA" evidence="10">
    <location>
        <position position="125"/>
    </location>
</feature>
<dbReference type="Proteomes" id="UP000198564">
    <property type="component" value="Unassembled WGS sequence"/>
</dbReference>
<comment type="subunit">
    <text evidence="10">Monomer.</text>
</comment>
<dbReference type="EC" id="2.5.1.75" evidence="10"/>
<evidence type="ECO:0000256" key="5">
    <source>
        <dbReference type="ARBA" id="ARBA00022694"/>
    </source>
</evidence>
<comment type="similarity">
    <text evidence="3 10 13">Belongs to the IPP transferase family.</text>
</comment>
<keyword evidence="4 10" id="KW-0808">Transferase</keyword>
<evidence type="ECO:0000256" key="8">
    <source>
        <dbReference type="ARBA" id="ARBA00022842"/>
    </source>
</evidence>
<evidence type="ECO:0000256" key="1">
    <source>
        <dbReference type="ARBA" id="ARBA00001946"/>
    </source>
</evidence>
<dbReference type="Gene3D" id="1.10.20.140">
    <property type="match status" value="1"/>
</dbReference>
<evidence type="ECO:0000256" key="4">
    <source>
        <dbReference type="ARBA" id="ARBA00022679"/>
    </source>
</evidence>
<evidence type="ECO:0000256" key="10">
    <source>
        <dbReference type="HAMAP-Rule" id="MF_00185"/>
    </source>
</evidence>
<reference evidence="15" key="1">
    <citation type="submission" date="2016-10" db="EMBL/GenBank/DDBJ databases">
        <authorList>
            <person name="Varghese N."/>
            <person name="Submissions S."/>
        </authorList>
    </citation>
    <scope>NUCLEOTIDE SEQUENCE [LARGE SCALE GENOMIC DNA]</scope>
    <source>
        <strain evidence="15">DSM 25751</strain>
    </source>
</reference>
<gene>
    <name evidence="10" type="primary">miaA</name>
    <name evidence="14" type="ORF">SAMN04488113_10341</name>
</gene>
<keyword evidence="15" id="KW-1185">Reference proteome</keyword>
<proteinExistence type="inferred from homology"/>
<comment type="cofactor">
    <cofactor evidence="1 10">
        <name>Mg(2+)</name>
        <dbReference type="ChEBI" id="CHEBI:18420"/>
    </cofactor>
</comment>
<keyword evidence="8 10" id="KW-0460">Magnesium</keyword>
<dbReference type="GO" id="GO:0052381">
    <property type="term" value="F:tRNA dimethylallyltransferase activity"/>
    <property type="evidence" value="ECO:0007669"/>
    <property type="project" value="UniProtKB-UniRule"/>
</dbReference>
<keyword evidence="6 10" id="KW-0547">Nucleotide-binding</keyword>
<sequence length="311" mass="35354">MKDKIIVIVGPTAVGKTQLGITLAKSFNGEVINGDSMQVYEKLDIGTAKVTEDEAEGIAHHLIDIKTPNESYSVSDFKKDAREKIAALGDKGKLPIIVGGTGLYIESLLFDMTHGGKAEPNPAFREEMTRFAHEKGREALHQRLNEKDPKAAASIHPNNARRVIRALEVIHETGKPFSDYQNERKKEPVFDAYVIALDTERHVLYDRINRRVDKMMDKGLLLEVSWLYETYKGDVQSKKGIGYKEFQGYLRGDQAYDDAVMLVKQHSRNYAKRQLTWFKNRFQVTEWADLVQNPTAIEKIKNNIQNFIEGD</sequence>
<evidence type="ECO:0000256" key="12">
    <source>
        <dbReference type="RuleBase" id="RU003784"/>
    </source>
</evidence>
<protein>
    <recommendedName>
        <fullName evidence="10">tRNA dimethylallyltransferase</fullName>
        <ecNumber evidence="10">2.5.1.75</ecNumber>
    </recommendedName>
    <alternativeName>
        <fullName evidence="10">Dimethylallyl diphosphate:tRNA dimethylallyltransferase</fullName>
        <shortName evidence="10">DMAPP:tRNA dimethylallyltransferase</shortName>
        <shortName evidence="10">DMATase</shortName>
    </alternativeName>
    <alternativeName>
        <fullName evidence="10">Isopentenyl-diphosphate:tRNA isopentenyltransferase</fullName>
        <shortName evidence="10">IPP transferase</shortName>
        <shortName evidence="10">IPPT</shortName>
        <shortName evidence="10">IPTase</shortName>
    </alternativeName>
</protein>